<feature type="transmembrane region" description="Helical" evidence="3">
    <location>
        <begin position="414"/>
        <end position="439"/>
    </location>
</feature>
<comment type="similarity">
    <text evidence="1">Belongs to the peptidase A1 family.</text>
</comment>
<dbReference type="InterPro" id="IPR021109">
    <property type="entry name" value="Peptidase_aspartic_dom_sf"/>
</dbReference>
<gene>
    <name evidence="5" type="ORF">G7Y89_g14808</name>
</gene>
<feature type="domain" description="Peptidase A1" evidence="4">
    <location>
        <begin position="29"/>
        <end position="372"/>
    </location>
</feature>
<dbReference type="GO" id="GO:0006508">
    <property type="term" value="P:proteolysis"/>
    <property type="evidence" value="ECO:0007669"/>
    <property type="project" value="InterPro"/>
</dbReference>
<dbReference type="PRINTS" id="PR00792">
    <property type="entry name" value="PEPSIN"/>
</dbReference>
<feature type="region of interest" description="Disordered" evidence="2">
    <location>
        <begin position="1"/>
        <end position="22"/>
    </location>
</feature>
<dbReference type="GO" id="GO:0009277">
    <property type="term" value="C:fungal-type cell wall"/>
    <property type="evidence" value="ECO:0007669"/>
    <property type="project" value="TreeGrafter"/>
</dbReference>
<feature type="compositionally biased region" description="Low complexity" evidence="2">
    <location>
        <begin position="1"/>
        <end position="17"/>
    </location>
</feature>
<evidence type="ECO:0000256" key="3">
    <source>
        <dbReference type="SAM" id="Phobius"/>
    </source>
</evidence>
<dbReference type="PANTHER" id="PTHR47965">
    <property type="entry name" value="ASPARTYL PROTEASE-RELATED"/>
    <property type="match status" value="1"/>
</dbReference>
<dbReference type="EMBL" id="JAAMPI010002061">
    <property type="protein sequence ID" value="KAF4619039.1"/>
    <property type="molecule type" value="Genomic_DNA"/>
</dbReference>
<sequence length="539" mass="59143">MTSIALSTPSPISIPTSETWDSDGSGLWSTFVVDVGTPPQPARVLISTSNGETWVVGPEGCPAKYGDDCADSRGMTFQPDNSTTWTEIGLYELDLELNLGYTGNGQYGHDTVTLGYPGSGAPSLEHQVVAGIASPDFWLGSFGLDPAPRNFTNLNDPQPSFLQTLKNTTVIPSLSWAYTAGAAYRYDKVQGSLILGGYDTSRFSPQNLTFDMYEDVTRRFIVDLASIAYVPAGSSTTIGTTLTFEKISMFIDSTIPDFYLPIDICARFEEVFGLQWNDTSQIYTLNETMHTTMLSMNPDITFTLSNLYNKTLDISLPYSAFDLNATFPIANQSTYYFPLRRASNDTMYTLGRVFLQEAYLIADYQRFQFSVAPCAWPPVFTPQIAAILPPTENSIATTSVLPGASPSKSTTISIAAIAGIVMGGVVLISLILVLGLFLLRRWEKVKEIPTISTSVEVPPPTSATYPRSPDGMMMDFIKSELEDRQLAEMDGTAYPSEIETPSTPFRHELDSKGYVSELGTEQVFEMSAMELKPKSSRRI</sequence>
<accession>A0A8H4QWW8</accession>
<dbReference type="PANTHER" id="PTHR47965:SF101">
    <property type="entry name" value="HYPOTHETICAL ASPARTYL PROTEASE (EUROFUNG)-RELATED"/>
    <property type="match status" value="1"/>
</dbReference>
<dbReference type="Proteomes" id="UP000566819">
    <property type="component" value="Unassembled WGS sequence"/>
</dbReference>
<comment type="caution">
    <text evidence="5">The sequence shown here is derived from an EMBL/GenBank/DDBJ whole genome shotgun (WGS) entry which is preliminary data.</text>
</comment>
<dbReference type="SUPFAM" id="SSF50630">
    <property type="entry name" value="Acid proteases"/>
    <property type="match status" value="1"/>
</dbReference>
<organism evidence="5 6">
    <name type="scientific">Cudoniella acicularis</name>
    <dbReference type="NCBI Taxonomy" id="354080"/>
    <lineage>
        <taxon>Eukaryota</taxon>
        <taxon>Fungi</taxon>
        <taxon>Dikarya</taxon>
        <taxon>Ascomycota</taxon>
        <taxon>Pezizomycotina</taxon>
        <taxon>Leotiomycetes</taxon>
        <taxon>Helotiales</taxon>
        <taxon>Tricladiaceae</taxon>
        <taxon>Cudoniella</taxon>
    </lineage>
</organism>
<dbReference type="Pfam" id="PF00026">
    <property type="entry name" value="Asp"/>
    <property type="match status" value="1"/>
</dbReference>
<name>A0A8H4QWW8_9HELO</name>
<keyword evidence="6" id="KW-1185">Reference proteome</keyword>
<dbReference type="AlphaFoldDB" id="A0A8H4QWW8"/>
<dbReference type="InterPro" id="IPR001461">
    <property type="entry name" value="Aspartic_peptidase_A1"/>
</dbReference>
<dbReference type="GO" id="GO:0031505">
    <property type="term" value="P:fungal-type cell wall organization"/>
    <property type="evidence" value="ECO:0007669"/>
    <property type="project" value="TreeGrafter"/>
</dbReference>
<keyword evidence="3" id="KW-0812">Transmembrane</keyword>
<evidence type="ECO:0000259" key="4">
    <source>
        <dbReference type="PROSITE" id="PS51767"/>
    </source>
</evidence>
<keyword evidence="3" id="KW-1133">Transmembrane helix</keyword>
<proteinExistence type="inferred from homology"/>
<dbReference type="GO" id="GO:0005576">
    <property type="term" value="C:extracellular region"/>
    <property type="evidence" value="ECO:0007669"/>
    <property type="project" value="TreeGrafter"/>
</dbReference>
<dbReference type="Gene3D" id="2.40.70.10">
    <property type="entry name" value="Acid Proteases"/>
    <property type="match status" value="2"/>
</dbReference>
<evidence type="ECO:0000313" key="6">
    <source>
        <dbReference type="Proteomes" id="UP000566819"/>
    </source>
</evidence>
<evidence type="ECO:0000313" key="5">
    <source>
        <dbReference type="EMBL" id="KAF4619039.1"/>
    </source>
</evidence>
<keyword evidence="3" id="KW-0472">Membrane</keyword>
<dbReference type="GO" id="GO:0004190">
    <property type="term" value="F:aspartic-type endopeptidase activity"/>
    <property type="evidence" value="ECO:0007669"/>
    <property type="project" value="InterPro"/>
</dbReference>
<dbReference type="OrthoDB" id="4074350at2759"/>
<protein>
    <recommendedName>
        <fullName evidence="4">Peptidase A1 domain-containing protein</fullName>
    </recommendedName>
</protein>
<reference evidence="5 6" key="1">
    <citation type="submission" date="2020-03" db="EMBL/GenBank/DDBJ databases">
        <title>Draft Genome Sequence of Cudoniella acicularis.</title>
        <authorList>
            <person name="Buettner E."/>
            <person name="Kellner H."/>
        </authorList>
    </citation>
    <scope>NUCLEOTIDE SEQUENCE [LARGE SCALE GENOMIC DNA]</scope>
    <source>
        <strain evidence="5 6">DSM 108380</strain>
    </source>
</reference>
<dbReference type="InterPro" id="IPR033121">
    <property type="entry name" value="PEPTIDASE_A1"/>
</dbReference>
<evidence type="ECO:0000256" key="2">
    <source>
        <dbReference type="SAM" id="MobiDB-lite"/>
    </source>
</evidence>
<dbReference type="PROSITE" id="PS51767">
    <property type="entry name" value="PEPTIDASE_A1"/>
    <property type="match status" value="1"/>
</dbReference>
<evidence type="ECO:0000256" key="1">
    <source>
        <dbReference type="ARBA" id="ARBA00007447"/>
    </source>
</evidence>